<name>A0A2G8L7W7_STIJA</name>
<dbReference type="OrthoDB" id="2016903at2759"/>
<feature type="chain" id="PRO_5013748564" evidence="1">
    <location>
        <begin position="24"/>
        <end position="234"/>
    </location>
</feature>
<comment type="caution">
    <text evidence="3">The sequence shown here is derived from an EMBL/GenBank/DDBJ whole genome shotgun (WGS) entry which is preliminary data.</text>
</comment>
<evidence type="ECO:0000256" key="1">
    <source>
        <dbReference type="SAM" id="SignalP"/>
    </source>
</evidence>
<dbReference type="InterPro" id="IPR011330">
    <property type="entry name" value="Glyco_hydro/deAcase_b/a-brl"/>
</dbReference>
<dbReference type="InterPro" id="IPR050843">
    <property type="entry name" value="Glycosyl_Hydrlase_38"/>
</dbReference>
<dbReference type="GO" id="GO:0004559">
    <property type="term" value="F:alpha-mannosidase activity"/>
    <property type="evidence" value="ECO:0007669"/>
    <property type="project" value="InterPro"/>
</dbReference>
<dbReference type="PANTHER" id="PTHR11607:SF3">
    <property type="entry name" value="LYSOSOMAL ALPHA-MANNOSIDASE"/>
    <property type="match status" value="1"/>
</dbReference>
<protein>
    <submittedName>
        <fullName evidence="3">Putative lysosomal alpha-mannosidase</fullName>
    </submittedName>
</protein>
<dbReference type="FunFam" id="3.20.110.10:FF:000011">
    <property type="entry name" value="Lysosomal alpha-mannosidase, putative"/>
    <property type="match status" value="1"/>
</dbReference>
<gene>
    <name evidence="3" type="ORF">BSL78_06735</name>
</gene>
<organism evidence="3 4">
    <name type="scientific">Stichopus japonicus</name>
    <name type="common">Sea cucumber</name>
    <dbReference type="NCBI Taxonomy" id="307972"/>
    <lineage>
        <taxon>Eukaryota</taxon>
        <taxon>Metazoa</taxon>
        <taxon>Echinodermata</taxon>
        <taxon>Eleutherozoa</taxon>
        <taxon>Echinozoa</taxon>
        <taxon>Holothuroidea</taxon>
        <taxon>Aspidochirotacea</taxon>
        <taxon>Aspidochirotida</taxon>
        <taxon>Stichopodidae</taxon>
        <taxon>Apostichopus</taxon>
    </lineage>
</organism>
<dbReference type="GO" id="GO:0006013">
    <property type="term" value="P:mannose metabolic process"/>
    <property type="evidence" value="ECO:0007669"/>
    <property type="project" value="InterPro"/>
</dbReference>
<sequence length="234" mass="27066">MEHCCRFIILACLAVVYLPAAYCDCGYQSCNPTKPDRLNVHIVPHTHDDVGWLKTVDQYFYGANNSIQHAGVQYIIDSVVSELDKDPKRRFIYVEMAFFERWWREQNDATKEKVTGYVNEGRLEFINGGWSMNDEACTHYSSIIDQMTLGHRFLKDTFGKCGIPKIAWHIDPFGHSREQASLFAQNCSRSFQLVIEFTVHIRTMHSYFSIQSETLCQSLKYCLSDHPMENTPLS</sequence>
<keyword evidence="4" id="KW-1185">Reference proteome</keyword>
<feature type="domain" description="Glycoside hydrolase family 38 N-terminal" evidence="2">
    <location>
        <begin position="39"/>
        <end position="186"/>
    </location>
</feature>
<proteinExistence type="predicted"/>
<dbReference type="GO" id="GO:0005764">
    <property type="term" value="C:lysosome"/>
    <property type="evidence" value="ECO:0007669"/>
    <property type="project" value="TreeGrafter"/>
</dbReference>
<evidence type="ECO:0000313" key="3">
    <source>
        <dbReference type="EMBL" id="PIK56361.1"/>
    </source>
</evidence>
<dbReference type="AlphaFoldDB" id="A0A2G8L7W7"/>
<dbReference type="InterPro" id="IPR027291">
    <property type="entry name" value="Glyco_hydro_38_N_sf"/>
</dbReference>
<evidence type="ECO:0000313" key="4">
    <source>
        <dbReference type="Proteomes" id="UP000230750"/>
    </source>
</evidence>
<feature type="signal peptide" evidence="1">
    <location>
        <begin position="1"/>
        <end position="23"/>
    </location>
</feature>
<keyword evidence="1" id="KW-0732">Signal</keyword>
<reference evidence="3 4" key="1">
    <citation type="journal article" date="2017" name="PLoS Biol.">
        <title>The sea cucumber genome provides insights into morphological evolution and visceral regeneration.</title>
        <authorList>
            <person name="Zhang X."/>
            <person name="Sun L."/>
            <person name="Yuan J."/>
            <person name="Sun Y."/>
            <person name="Gao Y."/>
            <person name="Zhang L."/>
            <person name="Li S."/>
            <person name="Dai H."/>
            <person name="Hamel J.F."/>
            <person name="Liu C."/>
            <person name="Yu Y."/>
            <person name="Liu S."/>
            <person name="Lin W."/>
            <person name="Guo K."/>
            <person name="Jin S."/>
            <person name="Xu P."/>
            <person name="Storey K.B."/>
            <person name="Huan P."/>
            <person name="Zhang T."/>
            <person name="Zhou Y."/>
            <person name="Zhang J."/>
            <person name="Lin C."/>
            <person name="Li X."/>
            <person name="Xing L."/>
            <person name="Huo D."/>
            <person name="Sun M."/>
            <person name="Wang L."/>
            <person name="Mercier A."/>
            <person name="Li F."/>
            <person name="Yang H."/>
            <person name="Xiang J."/>
        </authorList>
    </citation>
    <scope>NUCLEOTIDE SEQUENCE [LARGE SCALE GENOMIC DNA]</scope>
    <source>
        <strain evidence="3">Shaxun</strain>
        <tissue evidence="3">Muscle</tissue>
    </source>
</reference>
<dbReference type="Gene3D" id="3.20.110.10">
    <property type="entry name" value="Glycoside hydrolase 38, N terminal domain"/>
    <property type="match status" value="1"/>
</dbReference>
<dbReference type="Pfam" id="PF01074">
    <property type="entry name" value="Glyco_hydro_38N"/>
    <property type="match status" value="1"/>
</dbReference>
<evidence type="ECO:0000259" key="2">
    <source>
        <dbReference type="Pfam" id="PF01074"/>
    </source>
</evidence>
<accession>A0A2G8L7W7</accession>
<dbReference type="SUPFAM" id="SSF88713">
    <property type="entry name" value="Glycoside hydrolase/deacetylase"/>
    <property type="match status" value="1"/>
</dbReference>
<dbReference type="EMBL" id="MRZV01000178">
    <property type="protein sequence ID" value="PIK56361.1"/>
    <property type="molecule type" value="Genomic_DNA"/>
</dbReference>
<dbReference type="InterPro" id="IPR000602">
    <property type="entry name" value="Glyco_hydro_38_N"/>
</dbReference>
<dbReference type="STRING" id="307972.A0A2G8L7W7"/>
<dbReference type="PANTHER" id="PTHR11607">
    <property type="entry name" value="ALPHA-MANNOSIDASE"/>
    <property type="match status" value="1"/>
</dbReference>
<dbReference type="Proteomes" id="UP000230750">
    <property type="component" value="Unassembled WGS sequence"/>
</dbReference>